<reference evidence="1 2" key="1">
    <citation type="submission" date="2014-04" db="EMBL/GenBank/DDBJ databases">
        <authorList>
            <consortium name="DOE Joint Genome Institute"/>
            <person name="Kuo A."/>
            <person name="Kohler A."/>
            <person name="Costa M.D."/>
            <person name="Nagy L.G."/>
            <person name="Floudas D."/>
            <person name="Copeland A."/>
            <person name="Barry K.W."/>
            <person name="Cichocki N."/>
            <person name="Veneault-Fourrey C."/>
            <person name="LaButti K."/>
            <person name="Lindquist E.A."/>
            <person name="Lipzen A."/>
            <person name="Lundell T."/>
            <person name="Morin E."/>
            <person name="Murat C."/>
            <person name="Sun H."/>
            <person name="Tunlid A."/>
            <person name="Henrissat B."/>
            <person name="Grigoriev I.V."/>
            <person name="Hibbett D.S."/>
            <person name="Martin F."/>
            <person name="Nordberg H.P."/>
            <person name="Cantor M.N."/>
            <person name="Hua S.X."/>
        </authorList>
    </citation>
    <scope>NUCLEOTIDE SEQUENCE [LARGE SCALE GENOMIC DNA]</scope>
    <source>
        <strain evidence="1 2">Marx 270</strain>
    </source>
</reference>
<protein>
    <submittedName>
        <fullName evidence="1">Uncharacterized protein</fullName>
    </submittedName>
</protein>
<reference evidence="2" key="2">
    <citation type="submission" date="2015-01" db="EMBL/GenBank/DDBJ databases">
        <title>Evolutionary Origins and Diversification of the Mycorrhizal Mutualists.</title>
        <authorList>
            <consortium name="DOE Joint Genome Institute"/>
            <consortium name="Mycorrhizal Genomics Consortium"/>
            <person name="Kohler A."/>
            <person name="Kuo A."/>
            <person name="Nagy L.G."/>
            <person name="Floudas D."/>
            <person name="Copeland A."/>
            <person name="Barry K.W."/>
            <person name="Cichocki N."/>
            <person name="Veneault-Fourrey C."/>
            <person name="LaButti K."/>
            <person name="Lindquist E.A."/>
            <person name="Lipzen A."/>
            <person name="Lundell T."/>
            <person name="Morin E."/>
            <person name="Murat C."/>
            <person name="Riley R."/>
            <person name="Ohm R."/>
            <person name="Sun H."/>
            <person name="Tunlid A."/>
            <person name="Henrissat B."/>
            <person name="Grigoriev I.V."/>
            <person name="Hibbett D.S."/>
            <person name="Martin F."/>
        </authorList>
    </citation>
    <scope>NUCLEOTIDE SEQUENCE [LARGE SCALE GENOMIC DNA]</scope>
    <source>
        <strain evidence="2">Marx 270</strain>
    </source>
</reference>
<dbReference type="AlphaFoldDB" id="A0A0C3PM42"/>
<dbReference type="HOGENOM" id="CLU_3069647_0_0_1"/>
<organism evidence="1 2">
    <name type="scientific">Pisolithus tinctorius Marx 270</name>
    <dbReference type="NCBI Taxonomy" id="870435"/>
    <lineage>
        <taxon>Eukaryota</taxon>
        <taxon>Fungi</taxon>
        <taxon>Dikarya</taxon>
        <taxon>Basidiomycota</taxon>
        <taxon>Agaricomycotina</taxon>
        <taxon>Agaricomycetes</taxon>
        <taxon>Agaricomycetidae</taxon>
        <taxon>Boletales</taxon>
        <taxon>Sclerodermatineae</taxon>
        <taxon>Pisolithaceae</taxon>
        <taxon>Pisolithus</taxon>
    </lineage>
</organism>
<evidence type="ECO:0000313" key="1">
    <source>
        <dbReference type="EMBL" id="KIO09379.1"/>
    </source>
</evidence>
<gene>
    <name evidence="1" type="ORF">M404DRAFT_996200</name>
</gene>
<name>A0A0C3PM42_PISTI</name>
<sequence>MTIGRKKIGTVIVLCYNWVPYSCCWRGGKRQSSLLGIRNVVPSFPLGVFKGSL</sequence>
<dbReference type="InParanoid" id="A0A0C3PM42"/>
<proteinExistence type="predicted"/>
<dbReference type="EMBL" id="KN831954">
    <property type="protein sequence ID" value="KIO09379.1"/>
    <property type="molecule type" value="Genomic_DNA"/>
</dbReference>
<accession>A0A0C3PM42</accession>
<keyword evidence="2" id="KW-1185">Reference proteome</keyword>
<evidence type="ECO:0000313" key="2">
    <source>
        <dbReference type="Proteomes" id="UP000054217"/>
    </source>
</evidence>
<dbReference type="Proteomes" id="UP000054217">
    <property type="component" value="Unassembled WGS sequence"/>
</dbReference>